<evidence type="ECO:0000256" key="5">
    <source>
        <dbReference type="ARBA" id="ARBA00022723"/>
    </source>
</evidence>
<evidence type="ECO:0000256" key="7">
    <source>
        <dbReference type="ARBA" id="ARBA00022833"/>
    </source>
</evidence>
<evidence type="ECO:0000256" key="8">
    <source>
        <dbReference type="ARBA" id="ARBA00047989"/>
    </source>
</evidence>
<evidence type="ECO:0000256" key="6">
    <source>
        <dbReference type="ARBA" id="ARBA00022801"/>
    </source>
</evidence>
<dbReference type="InterPro" id="IPR003730">
    <property type="entry name" value="Cu_polyphenol_OxRdtase"/>
</dbReference>
<dbReference type="Proteomes" id="UP000824208">
    <property type="component" value="Unassembled WGS sequence"/>
</dbReference>
<dbReference type="SUPFAM" id="SSF64438">
    <property type="entry name" value="CNF1/YfiH-like putative cysteine hydrolases"/>
    <property type="match status" value="1"/>
</dbReference>
<dbReference type="Gene3D" id="3.60.140.10">
    <property type="entry name" value="CNF1/YfiH-like putative cysteine hydrolases"/>
    <property type="match status" value="1"/>
</dbReference>
<dbReference type="GO" id="GO:0016787">
    <property type="term" value="F:hydrolase activity"/>
    <property type="evidence" value="ECO:0007669"/>
    <property type="project" value="UniProtKB-KW"/>
</dbReference>
<dbReference type="CDD" id="cd16833">
    <property type="entry name" value="YfiH"/>
    <property type="match status" value="1"/>
</dbReference>
<keyword evidence="6" id="KW-0378">Hydrolase</keyword>
<dbReference type="PANTHER" id="PTHR30616">
    <property type="entry name" value="UNCHARACTERIZED PROTEIN YFIH"/>
    <property type="match status" value="1"/>
</dbReference>
<reference evidence="12" key="1">
    <citation type="journal article" date="2021" name="PeerJ">
        <title>Extensive microbial diversity within the chicken gut microbiome revealed by metagenomics and culture.</title>
        <authorList>
            <person name="Gilroy R."/>
            <person name="Ravi A."/>
            <person name="Getino M."/>
            <person name="Pursley I."/>
            <person name="Horton D.L."/>
            <person name="Alikhan N.F."/>
            <person name="Baker D."/>
            <person name="Gharbi K."/>
            <person name="Hall N."/>
            <person name="Watson M."/>
            <person name="Adriaenssens E.M."/>
            <person name="Foster-Nyarko E."/>
            <person name="Jarju S."/>
            <person name="Secka A."/>
            <person name="Antonio M."/>
            <person name="Oren A."/>
            <person name="Chaudhuri R.R."/>
            <person name="La Ragione R."/>
            <person name="Hildebrand F."/>
            <person name="Pallen M.J."/>
        </authorList>
    </citation>
    <scope>NUCLEOTIDE SEQUENCE</scope>
    <source>
        <strain evidence="12">CHK189-11263</strain>
    </source>
</reference>
<dbReference type="InterPro" id="IPR038371">
    <property type="entry name" value="Cu_polyphenol_OxRdtase_sf"/>
</dbReference>
<reference evidence="12" key="2">
    <citation type="submission" date="2021-04" db="EMBL/GenBank/DDBJ databases">
        <authorList>
            <person name="Gilroy R."/>
        </authorList>
    </citation>
    <scope>NUCLEOTIDE SEQUENCE</scope>
    <source>
        <strain evidence="12">CHK189-11263</strain>
    </source>
</reference>
<proteinExistence type="inferred from homology"/>
<evidence type="ECO:0000256" key="9">
    <source>
        <dbReference type="ARBA" id="ARBA00048968"/>
    </source>
</evidence>
<comment type="catalytic activity">
    <reaction evidence="1">
        <text>inosine + phosphate = alpha-D-ribose 1-phosphate + hypoxanthine</text>
        <dbReference type="Rhea" id="RHEA:27646"/>
        <dbReference type="ChEBI" id="CHEBI:17368"/>
        <dbReference type="ChEBI" id="CHEBI:17596"/>
        <dbReference type="ChEBI" id="CHEBI:43474"/>
        <dbReference type="ChEBI" id="CHEBI:57720"/>
        <dbReference type="EC" id="2.4.2.1"/>
    </reaction>
    <physiologicalReaction direction="left-to-right" evidence="1">
        <dbReference type="Rhea" id="RHEA:27647"/>
    </physiologicalReaction>
</comment>
<name>A0A9D2ME72_9FIRM</name>
<evidence type="ECO:0000256" key="4">
    <source>
        <dbReference type="ARBA" id="ARBA00022679"/>
    </source>
</evidence>
<dbReference type="PANTHER" id="PTHR30616:SF2">
    <property type="entry name" value="PURINE NUCLEOSIDE PHOSPHORYLASE LACC1"/>
    <property type="match status" value="1"/>
</dbReference>
<keyword evidence="7" id="KW-0862">Zinc</keyword>
<evidence type="ECO:0000313" key="12">
    <source>
        <dbReference type="EMBL" id="HJB57978.1"/>
    </source>
</evidence>
<dbReference type="InterPro" id="IPR011324">
    <property type="entry name" value="Cytotoxic_necrot_fac-like_cat"/>
</dbReference>
<evidence type="ECO:0000313" key="13">
    <source>
        <dbReference type="Proteomes" id="UP000824208"/>
    </source>
</evidence>
<comment type="function">
    <text evidence="2">Purine nucleoside enzyme that catalyzes the phosphorolysis of adenosine and inosine nucleosides, yielding D-ribose 1-phosphate and the respective free bases, adenine and hypoxanthine. Also catalyzes the phosphorolysis of S-methyl-5'-thioadenosine into adenine and S-methyl-5-thio-alpha-D-ribose 1-phosphate. Also has adenosine deaminase activity.</text>
</comment>
<dbReference type="GO" id="GO:0017061">
    <property type="term" value="F:S-methyl-5-thioadenosine phosphorylase activity"/>
    <property type="evidence" value="ECO:0007669"/>
    <property type="project" value="UniProtKB-EC"/>
</dbReference>
<evidence type="ECO:0000256" key="2">
    <source>
        <dbReference type="ARBA" id="ARBA00003215"/>
    </source>
</evidence>
<keyword evidence="4" id="KW-0808">Transferase</keyword>
<dbReference type="NCBIfam" id="TIGR00726">
    <property type="entry name" value="peptidoglycan editing factor PgeF"/>
    <property type="match status" value="1"/>
</dbReference>
<accession>A0A9D2ME72</accession>
<comment type="catalytic activity">
    <reaction evidence="8">
        <text>adenosine + H2O + H(+) = inosine + NH4(+)</text>
        <dbReference type="Rhea" id="RHEA:24408"/>
        <dbReference type="ChEBI" id="CHEBI:15377"/>
        <dbReference type="ChEBI" id="CHEBI:15378"/>
        <dbReference type="ChEBI" id="CHEBI:16335"/>
        <dbReference type="ChEBI" id="CHEBI:17596"/>
        <dbReference type="ChEBI" id="CHEBI:28938"/>
        <dbReference type="EC" id="3.5.4.4"/>
    </reaction>
    <physiologicalReaction direction="left-to-right" evidence="8">
        <dbReference type="Rhea" id="RHEA:24409"/>
    </physiologicalReaction>
</comment>
<sequence length="270" mass="29204">MTIVEKVGKGVPFLACDAFDAAGGVAHGFSTREGGVSEGIYASLNLGPNRGDEREHVLENYRRFTAAIGAQAEGLVCAHQVHGDTVRCVTTADRGKGLERPWDFEADGLITDVPGLCLAVLTADCLPILLYDPMRRVAGAVHAGWRGTAMGIAGRAVEKMTESYGCRPEHILAALGPGISRCCFETDEDVPNAMTEAMGTCALRHIQVRDNGKFHVDLKGMNALRLEKAGVKAEHIAVSEVCTFCRHERFWSHRYTRGQRGSQAALIQLL</sequence>
<comment type="caution">
    <text evidence="12">The sequence shown here is derived from an EMBL/GenBank/DDBJ whole genome shotgun (WGS) entry which is preliminary data.</text>
</comment>
<comment type="similarity">
    <text evidence="3 11">Belongs to the purine nucleoside phosphorylase YfiH/LACC1 family.</text>
</comment>
<gene>
    <name evidence="12" type="primary">pgeF</name>
    <name evidence="12" type="ORF">H9714_10565</name>
</gene>
<dbReference type="Pfam" id="PF02578">
    <property type="entry name" value="Cu-oxidase_4"/>
    <property type="match status" value="1"/>
</dbReference>
<protein>
    <recommendedName>
        <fullName evidence="11">Purine nucleoside phosphorylase</fullName>
    </recommendedName>
</protein>
<dbReference type="AlphaFoldDB" id="A0A9D2ME72"/>
<evidence type="ECO:0000256" key="1">
    <source>
        <dbReference type="ARBA" id="ARBA00000553"/>
    </source>
</evidence>
<dbReference type="EMBL" id="DWYC01000091">
    <property type="protein sequence ID" value="HJB57978.1"/>
    <property type="molecule type" value="Genomic_DNA"/>
</dbReference>
<comment type="catalytic activity">
    <reaction evidence="9">
        <text>adenosine + phosphate = alpha-D-ribose 1-phosphate + adenine</text>
        <dbReference type="Rhea" id="RHEA:27642"/>
        <dbReference type="ChEBI" id="CHEBI:16335"/>
        <dbReference type="ChEBI" id="CHEBI:16708"/>
        <dbReference type="ChEBI" id="CHEBI:43474"/>
        <dbReference type="ChEBI" id="CHEBI:57720"/>
        <dbReference type="EC" id="2.4.2.1"/>
    </reaction>
    <physiologicalReaction direction="left-to-right" evidence="9">
        <dbReference type="Rhea" id="RHEA:27643"/>
    </physiologicalReaction>
</comment>
<evidence type="ECO:0000256" key="3">
    <source>
        <dbReference type="ARBA" id="ARBA00007353"/>
    </source>
</evidence>
<dbReference type="GO" id="GO:0005507">
    <property type="term" value="F:copper ion binding"/>
    <property type="evidence" value="ECO:0007669"/>
    <property type="project" value="TreeGrafter"/>
</dbReference>
<evidence type="ECO:0000256" key="10">
    <source>
        <dbReference type="ARBA" id="ARBA00049893"/>
    </source>
</evidence>
<evidence type="ECO:0000256" key="11">
    <source>
        <dbReference type="RuleBase" id="RU361274"/>
    </source>
</evidence>
<keyword evidence="5" id="KW-0479">Metal-binding</keyword>
<organism evidence="12 13">
    <name type="scientific">Candidatus Flavonifractor intestinipullorum</name>
    <dbReference type="NCBI Taxonomy" id="2838587"/>
    <lineage>
        <taxon>Bacteria</taxon>
        <taxon>Bacillati</taxon>
        <taxon>Bacillota</taxon>
        <taxon>Clostridia</taxon>
        <taxon>Eubacteriales</taxon>
        <taxon>Oscillospiraceae</taxon>
        <taxon>Flavonifractor</taxon>
    </lineage>
</organism>
<comment type="catalytic activity">
    <reaction evidence="10">
        <text>S-methyl-5'-thioadenosine + phosphate = 5-(methylsulfanyl)-alpha-D-ribose 1-phosphate + adenine</text>
        <dbReference type="Rhea" id="RHEA:11852"/>
        <dbReference type="ChEBI" id="CHEBI:16708"/>
        <dbReference type="ChEBI" id="CHEBI:17509"/>
        <dbReference type="ChEBI" id="CHEBI:43474"/>
        <dbReference type="ChEBI" id="CHEBI:58533"/>
        <dbReference type="EC" id="2.4.2.28"/>
    </reaction>
    <physiologicalReaction direction="left-to-right" evidence="10">
        <dbReference type="Rhea" id="RHEA:11853"/>
    </physiologicalReaction>
</comment>